<dbReference type="EMBL" id="JAPEVB010000006">
    <property type="protein sequence ID" value="KAJ4386064.1"/>
    <property type="molecule type" value="Genomic_DNA"/>
</dbReference>
<name>A0A9W8YJS3_9PEZI</name>
<dbReference type="InterPro" id="IPR016181">
    <property type="entry name" value="Acyl_CoA_acyltransferase"/>
</dbReference>
<organism evidence="2 3">
    <name type="scientific">Gnomoniopsis smithogilvyi</name>
    <dbReference type="NCBI Taxonomy" id="1191159"/>
    <lineage>
        <taxon>Eukaryota</taxon>
        <taxon>Fungi</taxon>
        <taxon>Dikarya</taxon>
        <taxon>Ascomycota</taxon>
        <taxon>Pezizomycotina</taxon>
        <taxon>Sordariomycetes</taxon>
        <taxon>Sordariomycetidae</taxon>
        <taxon>Diaporthales</taxon>
        <taxon>Gnomoniaceae</taxon>
        <taxon>Gnomoniopsis</taxon>
    </lineage>
</organism>
<proteinExistence type="predicted"/>
<dbReference type="GO" id="GO:0016747">
    <property type="term" value="F:acyltransferase activity, transferring groups other than amino-acyl groups"/>
    <property type="evidence" value="ECO:0007669"/>
    <property type="project" value="InterPro"/>
</dbReference>
<dbReference type="InterPro" id="IPR000182">
    <property type="entry name" value="GNAT_dom"/>
</dbReference>
<dbReference type="Pfam" id="PF13508">
    <property type="entry name" value="Acetyltransf_7"/>
    <property type="match status" value="1"/>
</dbReference>
<dbReference type="SUPFAM" id="SSF55729">
    <property type="entry name" value="Acyl-CoA N-acyltransferases (Nat)"/>
    <property type="match status" value="1"/>
</dbReference>
<accession>A0A9W8YJS3</accession>
<gene>
    <name evidence="2" type="ORF">N0V93_008956</name>
</gene>
<evidence type="ECO:0000313" key="2">
    <source>
        <dbReference type="EMBL" id="KAJ4386064.1"/>
    </source>
</evidence>
<dbReference type="CDD" id="cd04301">
    <property type="entry name" value="NAT_SF"/>
    <property type="match status" value="1"/>
</dbReference>
<feature type="domain" description="N-acetyltransferase" evidence="1">
    <location>
        <begin position="1"/>
        <end position="152"/>
    </location>
</feature>
<dbReference type="AlphaFoldDB" id="A0A9W8YJS3"/>
<comment type="caution">
    <text evidence="2">The sequence shown here is derived from an EMBL/GenBank/DDBJ whole genome shotgun (WGS) entry which is preliminary data.</text>
</comment>
<dbReference type="OrthoDB" id="2744543at2759"/>
<sequence>MTSIQSEELPPGYTLYAGYPSVAAYRNLRASSGLTPVTESMAQGAVTGSWYGCYVSHAPTLQPVAMGRIIGDGGWYFHIVDMATLPEHQRKGLGATVMRHLLAYIAENSPKDGKPFINLFADPPGRRLYEKTGFVEGVSVGEVGMILGSSVEYTPGGHEQ</sequence>
<evidence type="ECO:0000313" key="3">
    <source>
        <dbReference type="Proteomes" id="UP001140453"/>
    </source>
</evidence>
<dbReference type="PROSITE" id="PS51186">
    <property type="entry name" value="GNAT"/>
    <property type="match status" value="1"/>
</dbReference>
<dbReference type="Gene3D" id="3.40.630.30">
    <property type="match status" value="1"/>
</dbReference>
<keyword evidence="3" id="KW-1185">Reference proteome</keyword>
<reference evidence="2" key="1">
    <citation type="submission" date="2022-10" db="EMBL/GenBank/DDBJ databases">
        <title>Tapping the CABI collections for fungal endophytes: first genome assemblies for Collariella, Neodidymelliopsis, Ascochyta clinopodiicola, Didymella pomorum, Didymosphaeria variabile, Neocosmospora piperis and Neocucurbitaria cava.</title>
        <authorList>
            <person name="Hill R."/>
        </authorList>
    </citation>
    <scope>NUCLEOTIDE SEQUENCE</scope>
    <source>
        <strain evidence="2">IMI 355082</strain>
    </source>
</reference>
<protein>
    <recommendedName>
        <fullName evidence="1">N-acetyltransferase domain-containing protein</fullName>
    </recommendedName>
</protein>
<dbReference type="Proteomes" id="UP001140453">
    <property type="component" value="Unassembled WGS sequence"/>
</dbReference>
<evidence type="ECO:0000259" key="1">
    <source>
        <dbReference type="PROSITE" id="PS51186"/>
    </source>
</evidence>